<dbReference type="AlphaFoldDB" id="A0A6A3B904"/>
<feature type="region of interest" description="Disordered" evidence="1">
    <location>
        <begin position="90"/>
        <end position="111"/>
    </location>
</feature>
<dbReference type="InterPro" id="IPR019308">
    <property type="entry name" value="TMEM214"/>
</dbReference>
<dbReference type="GO" id="GO:0005783">
    <property type="term" value="C:endoplasmic reticulum"/>
    <property type="evidence" value="ECO:0007669"/>
    <property type="project" value="TreeGrafter"/>
</dbReference>
<dbReference type="GO" id="GO:0005794">
    <property type="term" value="C:Golgi apparatus"/>
    <property type="evidence" value="ECO:0007669"/>
    <property type="project" value="TreeGrafter"/>
</dbReference>
<feature type="compositionally biased region" description="Basic and acidic residues" evidence="1">
    <location>
        <begin position="93"/>
        <end position="107"/>
    </location>
</feature>
<dbReference type="PANTHER" id="PTHR13448">
    <property type="entry name" value="TRANSMEMBRANE PROTEIN 214"/>
    <property type="match status" value="1"/>
</dbReference>
<protein>
    <submittedName>
        <fullName evidence="2">Ubiquitin-conjugating enzyme E2 26-like isoform X1</fullName>
    </submittedName>
</protein>
<keyword evidence="3" id="KW-1185">Reference proteome</keyword>
<organism evidence="2 3">
    <name type="scientific">Hibiscus syriacus</name>
    <name type="common">Rose of Sharon</name>
    <dbReference type="NCBI Taxonomy" id="106335"/>
    <lineage>
        <taxon>Eukaryota</taxon>
        <taxon>Viridiplantae</taxon>
        <taxon>Streptophyta</taxon>
        <taxon>Embryophyta</taxon>
        <taxon>Tracheophyta</taxon>
        <taxon>Spermatophyta</taxon>
        <taxon>Magnoliopsida</taxon>
        <taxon>eudicotyledons</taxon>
        <taxon>Gunneridae</taxon>
        <taxon>Pentapetalae</taxon>
        <taxon>rosids</taxon>
        <taxon>malvids</taxon>
        <taxon>Malvales</taxon>
        <taxon>Malvaceae</taxon>
        <taxon>Malvoideae</taxon>
        <taxon>Hibiscus</taxon>
    </lineage>
</organism>
<evidence type="ECO:0000313" key="2">
    <source>
        <dbReference type="EMBL" id="KAE8711682.1"/>
    </source>
</evidence>
<accession>A0A6A3B904</accession>
<dbReference type="PANTHER" id="PTHR13448:SF14">
    <property type="entry name" value="F26K24.17 PROTEIN"/>
    <property type="match status" value="1"/>
</dbReference>
<dbReference type="Pfam" id="PF10151">
    <property type="entry name" value="TMEM214"/>
    <property type="match status" value="1"/>
</dbReference>
<gene>
    <name evidence="2" type="ORF">F3Y22_tig00110279pilonHSYRG00012</name>
</gene>
<name>A0A6A3B904_HIBSY</name>
<sequence>MDYVDLHEVHDAAISAAANGGANHVDHGWQKVSYSKRQRKAKSTADPEKPNLTLVNGVLSSGAPNVFLSIEQQSQDRRRRILEAQRAADAIEGDAKTDGKPAEAEKKVKQKKPKKTKVRLLRLLRRSIQLISRFISELSGEQQEIQMQKFANFYGKAFQEVVAGQFPWVKMFKESTVAKLADIPLSHIPDAVYKTSAEWISQQSLEALGFFVLWSLDIILEDLVAQQASVKGSKKSVQQTSSKSKVGIFVALAMVLRRKPDALISVLLKLRENSKYQGQDKLPVTVWMIVQASRGDLAVGLYMWAHHLLPIVGGKNCNPQSRDLILQLVEWILSVSKARTILVNAAVRKGERLVPPSSFEILLRVTFPASSARVKATERFEAIYPTIKEVALAGSHGSKAMKQVSLQIFLFSIKAAGEVTPQLSKEAAGIVIWCLNQNAECYKLWEKAYLENLEASVAVLRRLSEDWKQHPVKVTILDPLRETIKNFQSKNEKAMIDEADAARQALFQDAGKYCKHISGKLSRGHGCLKALVVLVVALAAGAAFFSQNIDASDWNKLSEAFSTSDWNKLFSAFRA</sequence>
<proteinExistence type="predicted"/>
<reference evidence="2" key="1">
    <citation type="submission" date="2019-09" db="EMBL/GenBank/DDBJ databases">
        <title>Draft genome information of white flower Hibiscus syriacus.</title>
        <authorList>
            <person name="Kim Y.-M."/>
        </authorList>
    </citation>
    <scope>NUCLEOTIDE SEQUENCE [LARGE SCALE GENOMIC DNA]</scope>
    <source>
        <strain evidence="2">YM2019G1</strain>
    </source>
</reference>
<dbReference type="EMBL" id="VEPZ02000908">
    <property type="protein sequence ID" value="KAE8711682.1"/>
    <property type="molecule type" value="Genomic_DNA"/>
</dbReference>
<comment type="caution">
    <text evidence="2">The sequence shown here is derived from an EMBL/GenBank/DDBJ whole genome shotgun (WGS) entry which is preliminary data.</text>
</comment>
<evidence type="ECO:0000256" key="1">
    <source>
        <dbReference type="SAM" id="MobiDB-lite"/>
    </source>
</evidence>
<dbReference type="Proteomes" id="UP000436088">
    <property type="component" value="Unassembled WGS sequence"/>
</dbReference>
<evidence type="ECO:0000313" key="3">
    <source>
        <dbReference type="Proteomes" id="UP000436088"/>
    </source>
</evidence>